<dbReference type="OrthoDB" id="422815at2759"/>
<evidence type="ECO:0000256" key="4">
    <source>
        <dbReference type="SAM" id="Phobius"/>
    </source>
</evidence>
<dbReference type="AlphaFoldDB" id="A0A815GVC6"/>
<dbReference type="EMBL" id="CAJNOQ010014529">
    <property type="protein sequence ID" value="CAF1343455.1"/>
    <property type="molecule type" value="Genomic_DNA"/>
</dbReference>
<feature type="domain" description="LamG-like jellyroll fold" evidence="5">
    <location>
        <begin position="191"/>
        <end position="323"/>
    </location>
</feature>
<dbReference type="InterPro" id="IPR006558">
    <property type="entry name" value="LamG-like"/>
</dbReference>
<evidence type="ECO:0000256" key="3">
    <source>
        <dbReference type="SAM" id="MobiDB-lite"/>
    </source>
</evidence>
<evidence type="ECO:0000313" key="7">
    <source>
        <dbReference type="EMBL" id="CAF4206941.1"/>
    </source>
</evidence>
<evidence type="ECO:0000256" key="1">
    <source>
        <dbReference type="ARBA" id="ARBA00022729"/>
    </source>
</evidence>
<dbReference type="Proteomes" id="UP000663829">
    <property type="component" value="Unassembled WGS sequence"/>
</dbReference>
<comment type="caution">
    <text evidence="6">The sequence shown here is derived from an EMBL/GenBank/DDBJ whole genome shotgun (WGS) entry which is preliminary data.</text>
</comment>
<keyword evidence="4" id="KW-0812">Transmembrane</keyword>
<evidence type="ECO:0000313" key="8">
    <source>
        <dbReference type="Proteomes" id="UP000663829"/>
    </source>
</evidence>
<accession>A0A815GVC6</accession>
<evidence type="ECO:0000256" key="2">
    <source>
        <dbReference type="ARBA" id="ARBA00023157"/>
    </source>
</evidence>
<reference evidence="6" key="1">
    <citation type="submission" date="2021-02" db="EMBL/GenBank/DDBJ databases">
        <authorList>
            <person name="Nowell W R."/>
        </authorList>
    </citation>
    <scope>NUCLEOTIDE SEQUENCE</scope>
</reference>
<dbReference type="InterPro" id="IPR013320">
    <property type="entry name" value="ConA-like_dom_sf"/>
</dbReference>
<evidence type="ECO:0000259" key="5">
    <source>
        <dbReference type="SMART" id="SM00560"/>
    </source>
</evidence>
<name>A0A815GVC6_9BILA</name>
<evidence type="ECO:0000313" key="6">
    <source>
        <dbReference type="EMBL" id="CAF1343455.1"/>
    </source>
</evidence>
<keyword evidence="8" id="KW-1185">Reference proteome</keyword>
<feature type="transmembrane region" description="Helical" evidence="4">
    <location>
        <begin position="81"/>
        <end position="105"/>
    </location>
</feature>
<keyword evidence="4" id="KW-0472">Membrane</keyword>
<dbReference type="EMBL" id="CAJOBC010060160">
    <property type="protein sequence ID" value="CAF4206941.1"/>
    <property type="molecule type" value="Genomic_DNA"/>
</dbReference>
<gene>
    <name evidence="6" type="ORF">GPM918_LOCUS30548</name>
    <name evidence="7" type="ORF">SRO942_LOCUS31166</name>
</gene>
<dbReference type="Proteomes" id="UP000681722">
    <property type="component" value="Unassembled WGS sequence"/>
</dbReference>
<sequence>MPMSSEIDSSYVPQPITKRQIISNERYRILNSSPSTKSSARSNQTIPSGKSGKRVSLSVIQFNNRQIPEVPSHEKGITRKCLLITLGILSVCVIAAIVIPIAIIFSRSTATTSTTTVTTVVTSAYWSFDNTTNDLYGVYNGVLVNGATYYTSPGNNYQATPFTGNGQSLALASSLNQSVLISSPFFNLSYTSFTLEAWIYATTLSGDNDIFGQCQNILSTNGCLYLIIRSARLYMGFSPNYLTGSTILTINTWYHVAYVYNYQTLQQILYVNGVQDAIQSSVQPYTGQNGSITIGTSSILPGSNYFVGYIDNVALTTRAKSATELLSDATMIFYFSFDNPNPSYDNGPNFLNGTVANVATVSGRVNQALRFTGSSSYFQMYGFYNWGFYTKPFSIAMWVNPISLVGGTLLHFSDFIGGTGSCVDIIGLTSGGQIMIQAWYSNLPAIVGPQLTINTWTHIGYTFSTTNGIILYVNGVMYLSTPSTGFYTSGYIMYITLGYNLGCCGCGNLPNIPYQGSIDEVHIYRRELSATEIATLANP</sequence>
<keyword evidence="2" id="KW-1015">Disulfide bond</keyword>
<organism evidence="6 8">
    <name type="scientific">Didymodactylos carnosus</name>
    <dbReference type="NCBI Taxonomy" id="1234261"/>
    <lineage>
        <taxon>Eukaryota</taxon>
        <taxon>Metazoa</taxon>
        <taxon>Spiralia</taxon>
        <taxon>Gnathifera</taxon>
        <taxon>Rotifera</taxon>
        <taxon>Eurotatoria</taxon>
        <taxon>Bdelloidea</taxon>
        <taxon>Philodinida</taxon>
        <taxon>Philodinidae</taxon>
        <taxon>Didymodactylos</taxon>
    </lineage>
</organism>
<proteinExistence type="predicted"/>
<dbReference type="SMART" id="SM00560">
    <property type="entry name" value="LamGL"/>
    <property type="match status" value="1"/>
</dbReference>
<feature type="compositionally biased region" description="Polar residues" evidence="3">
    <location>
        <begin position="32"/>
        <end position="48"/>
    </location>
</feature>
<keyword evidence="4" id="KW-1133">Transmembrane helix</keyword>
<dbReference type="SUPFAM" id="SSF49899">
    <property type="entry name" value="Concanavalin A-like lectins/glucanases"/>
    <property type="match status" value="2"/>
</dbReference>
<feature type="region of interest" description="Disordered" evidence="3">
    <location>
        <begin position="32"/>
        <end position="52"/>
    </location>
</feature>
<keyword evidence="1" id="KW-0732">Signal</keyword>
<dbReference type="Pfam" id="PF13385">
    <property type="entry name" value="Laminin_G_3"/>
    <property type="match status" value="2"/>
</dbReference>
<protein>
    <recommendedName>
        <fullName evidence="5">LamG-like jellyroll fold domain-containing protein</fullName>
    </recommendedName>
</protein>
<dbReference type="Gene3D" id="2.60.120.200">
    <property type="match status" value="2"/>
</dbReference>